<dbReference type="AlphaFoldDB" id="A0A0E9PP38"/>
<protein>
    <submittedName>
        <fullName evidence="1">Uncharacterized protein</fullName>
    </submittedName>
</protein>
<sequence>MNLKIRNNNSYKKHCNLLQISTVIKLIYFSLQSTDILYSNYIICRSCHTTLYSCT</sequence>
<name>A0A0E9PP38_ANGAN</name>
<reference evidence="1" key="1">
    <citation type="submission" date="2014-11" db="EMBL/GenBank/DDBJ databases">
        <authorList>
            <person name="Amaro Gonzalez C."/>
        </authorList>
    </citation>
    <scope>NUCLEOTIDE SEQUENCE</scope>
</reference>
<dbReference type="EMBL" id="GBXM01102954">
    <property type="protein sequence ID" value="JAH05623.1"/>
    <property type="molecule type" value="Transcribed_RNA"/>
</dbReference>
<reference evidence="1" key="2">
    <citation type="journal article" date="2015" name="Fish Shellfish Immunol.">
        <title>Early steps in the European eel (Anguilla anguilla)-Vibrio vulnificus interaction in the gills: Role of the RtxA13 toxin.</title>
        <authorList>
            <person name="Callol A."/>
            <person name="Pajuelo D."/>
            <person name="Ebbesson L."/>
            <person name="Teles M."/>
            <person name="MacKenzie S."/>
            <person name="Amaro C."/>
        </authorList>
    </citation>
    <scope>NUCLEOTIDE SEQUENCE</scope>
</reference>
<proteinExistence type="predicted"/>
<evidence type="ECO:0000313" key="1">
    <source>
        <dbReference type="EMBL" id="JAH05623.1"/>
    </source>
</evidence>
<accession>A0A0E9PP38</accession>
<organism evidence="1">
    <name type="scientific">Anguilla anguilla</name>
    <name type="common">European freshwater eel</name>
    <name type="synonym">Muraena anguilla</name>
    <dbReference type="NCBI Taxonomy" id="7936"/>
    <lineage>
        <taxon>Eukaryota</taxon>
        <taxon>Metazoa</taxon>
        <taxon>Chordata</taxon>
        <taxon>Craniata</taxon>
        <taxon>Vertebrata</taxon>
        <taxon>Euteleostomi</taxon>
        <taxon>Actinopterygii</taxon>
        <taxon>Neopterygii</taxon>
        <taxon>Teleostei</taxon>
        <taxon>Anguilliformes</taxon>
        <taxon>Anguillidae</taxon>
        <taxon>Anguilla</taxon>
    </lineage>
</organism>